<evidence type="ECO:0000256" key="2">
    <source>
        <dbReference type="ARBA" id="ARBA00022475"/>
    </source>
</evidence>
<comment type="subcellular location">
    <subcellularLocation>
        <location evidence="1">Cell membrane</location>
        <topology evidence="1">Multi-pass membrane protein</topology>
    </subcellularLocation>
</comment>
<dbReference type="GO" id="GO:0004993">
    <property type="term" value="F:G protein-coupled serotonin receptor activity"/>
    <property type="evidence" value="ECO:0007669"/>
    <property type="project" value="TreeGrafter"/>
</dbReference>
<keyword evidence="5 10" id="KW-0297">G-protein coupled receptor</keyword>
<dbReference type="GO" id="GO:0005886">
    <property type="term" value="C:plasma membrane"/>
    <property type="evidence" value="ECO:0007669"/>
    <property type="project" value="UniProtKB-SubCell"/>
</dbReference>
<evidence type="ECO:0000256" key="8">
    <source>
        <dbReference type="ARBA" id="ARBA00023170"/>
    </source>
</evidence>
<dbReference type="GO" id="GO:0007187">
    <property type="term" value="P:G protein-coupled receptor signaling pathway, coupled to cyclic nucleotide second messenger"/>
    <property type="evidence" value="ECO:0007669"/>
    <property type="project" value="TreeGrafter"/>
</dbReference>
<keyword evidence="4 11" id="KW-1133">Transmembrane helix</keyword>
<dbReference type="PROSITE" id="PS00237">
    <property type="entry name" value="G_PROTEIN_RECEP_F1_1"/>
    <property type="match status" value="1"/>
</dbReference>
<dbReference type="Gene3D" id="1.20.1070.10">
    <property type="entry name" value="Rhodopsin 7-helix transmembrane proteins"/>
    <property type="match status" value="1"/>
</dbReference>
<accession>A0A4E9EYM2</accession>
<reference evidence="16" key="4">
    <citation type="submission" date="2022-04" db="UniProtKB">
        <authorList>
            <consortium name="WormBaseParasite"/>
        </authorList>
    </citation>
    <scope>IDENTIFICATION</scope>
</reference>
<dbReference type="AlphaFoldDB" id="A0A0I9R2W1"/>
<keyword evidence="8 10" id="KW-0675">Receptor</keyword>
<evidence type="ECO:0000313" key="16">
    <source>
        <dbReference type="WBParaSite" id="Bm4589a.1"/>
    </source>
</evidence>
<evidence type="ECO:0000256" key="7">
    <source>
        <dbReference type="ARBA" id="ARBA00023157"/>
    </source>
</evidence>
<dbReference type="PANTHER" id="PTHR24247">
    <property type="entry name" value="5-HYDROXYTRYPTAMINE RECEPTOR"/>
    <property type="match status" value="1"/>
</dbReference>
<dbReference type="GO" id="GO:0030425">
    <property type="term" value="C:dendrite"/>
    <property type="evidence" value="ECO:0007669"/>
    <property type="project" value="TreeGrafter"/>
</dbReference>
<dbReference type="PANTHER" id="PTHR24247:SF228">
    <property type="entry name" value="5-HYDROXYTRYPTAMINE (SEROTONIN) RECEPTOR 2A, ISOFORM B"/>
    <property type="match status" value="1"/>
</dbReference>
<feature type="transmembrane region" description="Helical" evidence="11">
    <location>
        <begin position="61"/>
        <end position="80"/>
    </location>
</feature>
<evidence type="ECO:0000256" key="5">
    <source>
        <dbReference type="ARBA" id="ARBA00023040"/>
    </source>
</evidence>
<sequence length="519" mass="59863">MSVTWDQEGAQKLRVSSLTRETLNILIIVLLSLLCAVGLLGNLLVCMAIKLNRKLHNITNYFLFSLTLTDLLVCGVVMPLSLIVELNQGMWTWNFLMCLLYIYADVFLCTASIVHMSIISIDRYLGISKPLKARNKSKTLMKVKLASVWIATILISCPIVIMALIDSRNVFNGNTCRITNRYYMIYGSILAFLIPFLIMVVTYIRTTNLLKRQPSLISHQRTATNSHTEVPIILRHNFTQSNYIPKKVQNVIPFRRNIGMTKGPLKTTLLPIYCERRMEMLEKNRPRNLRKRTKIAVFAIGDKITKKEAIPKRSTELTNEHKATRVLAIVFACFFICWTPFFGGNLVLGFCGKRCALPPTIASFFLWLGYFSSTINPLIYTIFNRQFRRTVLEILRCHCAYSVQNTYTSNYYWRQLHNNNWVTTDRPDLEQERSNPLRCKGCLDESKPSRQEQSVQSIQPDGLPLVTNRGISLLQKNVQPAVSHHLQNKLKTKHLSWKKPRWTTTHFTEHIIEEIIFNI</sequence>
<feature type="transmembrane region" description="Helical" evidence="11">
    <location>
        <begin position="361"/>
        <end position="383"/>
    </location>
</feature>
<evidence type="ECO:0000259" key="12">
    <source>
        <dbReference type="PROSITE" id="PS50262"/>
    </source>
</evidence>
<evidence type="ECO:0000256" key="9">
    <source>
        <dbReference type="ARBA" id="ARBA00023224"/>
    </source>
</evidence>
<dbReference type="PRINTS" id="PR00237">
    <property type="entry name" value="GPCRRHODOPSN"/>
</dbReference>
<dbReference type="CDD" id="cd15052">
    <property type="entry name" value="7tmA_5-HT2"/>
    <property type="match status" value="1"/>
</dbReference>
<dbReference type="KEGG" id="bmy:BM_BM4589"/>
<dbReference type="SUPFAM" id="SSF81321">
    <property type="entry name" value="Family A G protein-coupled receptor-like"/>
    <property type="match status" value="1"/>
</dbReference>
<evidence type="ECO:0000313" key="13">
    <source>
        <dbReference type="EMBL" id="CTP81096.1"/>
    </source>
</evidence>
<evidence type="ECO:0000256" key="1">
    <source>
        <dbReference type="ARBA" id="ARBA00004651"/>
    </source>
</evidence>
<keyword evidence="3 10" id="KW-0812">Transmembrane</keyword>
<dbReference type="GeneID" id="6101444"/>
<evidence type="ECO:0000256" key="3">
    <source>
        <dbReference type="ARBA" id="ARBA00022692"/>
    </source>
</evidence>
<comment type="similarity">
    <text evidence="10">Belongs to the G-protein coupled receptor 1 family.</text>
</comment>
<dbReference type="EMBL" id="CAAKNF010000196">
    <property type="protein sequence ID" value="VIO88827.1"/>
    <property type="molecule type" value="Genomic_DNA"/>
</dbReference>
<dbReference type="InterPro" id="IPR017452">
    <property type="entry name" value="GPCR_Rhodpsn_7TM"/>
</dbReference>
<evidence type="ECO:0000256" key="10">
    <source>
        <dbReference type="RuleBase" id="RU000688"/>
    </source>
</evidence>
<reference evidence="13" key="2">
    <citation type="submission" date="2012-12" db="EMBL/GenBank/DDBJ databases">
        <authorList>
            <person name="Gao Y.W."/>
            <person name="Fan S.T."/>
            <person name="Sun H.T."/>
            <person name="Wang Z."/>
            <person name="Gao X.L."/>
            <person name="Li Y.G."/>
            <person name="Wang T.C."/>
            <person name="Zhang K."/>
            <person name="Xu W.W."/>
            <person name="Yu Z.J."/>
            <person name="Xia X.Z."/>
        </authorList>
    </citation>
    <scope>NUCLEOTIDE SEQUENCE</scope>
    <source>
        <strain evidence="13">FR3</strain>
    </source>
</reference>
<keyword evidence="6 11" id="KW-0472">Membrane</keyword>
<name>A0A0I9R2W1_BRUMA</name>
<dbReference type="RefSeq" id="XP_042931139.1">
    <property type="nucleotide sequence ID" value="XM_043075205.1"/>
</dbReference>
<feature type="domain" description="G-protein coupled receptors family 1 profile" evidence="12">
    <location>
        <begin position="41"/>
        <end position="380"/>
    </location>
</feature>
<dbReference type="OrthoDB" id="5859976at2759"/>
<dbReference type="GO" id="GO:0045202">
    <property type="term" value="C:synapse"/>
    <property type="evidence" value="ECO:0007669"/>
    <property type="project" value="GOC"/>
</dbReference>
<keyword evidence="2" id="KW-1003">Cell membrane</keyword>
<accession>A0A0I9R2W1</accession>
<feature type="transmembrane region" description="Helical" evidence="11">
    <location>
        <begin position="25"/>
        <end position="49"/>
    </location>
</feature>
<reference evidence="13 15" key="1">
    <citation type="journal article" date="2007" name="Science">
        <title>Draft genome of the filarial nematode parasite Brugia malayi.</title>
        <authorList>
            <person name="Ghedin E."/>
            <person name="Wang S."/>
            <person name="Spiro D."/>
            <person name="Caler E."/>
            <person name="Zhao Q."/>
            <person name="Crabtree J."/>
            <person name="Allen J.E."/>
            <person name="Delcher A.L."/>
            <person name="Guiliano D.B."/>
            <person name="Miranda-Saavedra D."/>
            <person name="Angiuoli S.V."/>
            <person name="Creasy T."/>
            <person name="Amedeo P."/>
            <person name="Haas B."/>
            <person name="El-Sayed N.M."/>
            <person name="Wortman J.R."/>
            <person name="Feldblyum T."/>
            <person name="Tallon L."/>
            <person name="Schatz M."/>
            <person name="Shumway M."/>
            <person name="Koo H."/>
            <person name="Salzberg S.L."/>
            <person name="Schobel S."/>
            <person name="Pertea M."/>
            <person name="Pop M."/>
            <person name="White O."/>
            <person name="Barton G.J."/>
            <person name="Carlow C.K."/>
            <person name="Crawford M.J."/>
            <person name="Daub J."/>
            <person name="Dimmic M.W."/>
            <person name="Estes C.F."/>
            <person name="Foster J.M."/>
            <person name="Ganatra M."/>
            <person name="Gregory W.F."/>
            <person name="Johnson N.M."/>
            <person name="Jin J."/>
            <person name="Komuniecki R."/>
            <person name="Korf I."/>
            <person name="Kumar S."/>
            <person name="Laney S."/>
            <person name="Li B.W."/>
            <person name="Li W."/>
            <person name="Lindblom T.H."/>
            <person name="Lustigman S."/>
            <person name="Ma D."/>
            <person name="Maina C.V."/>
            <person name="Martin D.M."/>
            <person name="McCarter J.P."/>
            <person name="McReynolds L."/>
            <person name="Mitreva M."/>
            <person name="Nutman T.B."/>
            <person name="Parkinson J."/>
            <person name="Peregrin-Alvarez J.M."/>
            <person name="Poole C."/>
            <person name="Ren Q."/>
            <person name="Saunders L."/>
            <person name="Sluder A.E."/>
            <person name="Smith K."/>
            <person name="Stanke M."/>
            <person name="Unnasch T.R."/>
            <person name="Ware J."/>
            <person name="Wei A.D."/>
            <person name="Weil G."/>
            <person name="Williams D.J."/>
            <person name="Zhang Y."/>
            <person name="Williams S.A."/>
            <person name="Fraser-Liggett C."/>
            <person name="Slatko B."/>
            <person name="Blaxter M.L."/>
            <person name="Scott A.L."/>
        </authorList>
    </citation>
    <scope>NUCLEOTIDE SEQUENCE</scope>
    <source>
        <strain evidence="13 15">FR3</strain>
    </source>
</reference>
<dbReference type="GO" id="GO:0030594">
    <property type="term" value="F:neurotransmitter receptor activity"/>
    <property type="evidence" value="ECO:0007669"/>
    <property type="project" value="TreeGrafter"/>
</dbReference>
<evidence type="ECO:0000256" key="11">
    <source>
        <dbReference type="SAM" id="Phobius"/>
    </source>
</evidence>
<dbReference type="GO" id="GO:0007210">
    <property type="term" value="P:serotonin receptor signaling pathway"/>
    <property type="evidence" value="ECO:0007669"/>
    <property type="project" value="TreeGrafter"/>
</dbReference>
<reference evidence="14" key="3">
    <citation type="submission" date="2019-04" db="EMBL/GenBank/DDBJ databases">
        <authorList>
            <person name="Howe K."/>
            <person name="Paulini M."/>
            <person name="Williams G."/>
        </authorList>
    </citation>
    <scope>NUCLEOTIDE SEQUENCE [LARGE SCALE GENOMIC DNA]</scope>
    <source>
        <strain evidence="14">FR3</strain>
    </source>
</reference>
<dbReference type="GO" id="GO:0051378">
    <property type="term" value="F:serotonin binding"/>
    <property type="evidence" value="ECO:0007669"/>
    <property type="project" value="TreeGrafter"/>
</dbReference>
<dbReference type="WBParaSite" id="Bm4589a.1">
    <property type="protein sequence ID" value="Bm4589a.1"/>
    <property type="gene ID" value="WBGene00224850"/>
</dbReference>
<dbReference type="InterPro" id="IPR000276">
    <property type="entry name" value="GPCR_Rhodpsn"/>
</dbReference>
<dbReference type="GO" id="GO:0007268">
    <property type="term" value="P:chemical synaptic transmission"/>
    <property type="evidence" value="ECO:0007669"/>
    <property type="project" value="TreeGrafter"/>
</dbReference>
<gene>
    <name evidence="13" type="primary">Bma-ser-1</name>
    <name evidence="14" type="ORF">BM_BM4589</name>
    <name evidence="13" type="ORF">BM_Bm4589</name>
</gene>
<feature type="transmembrane region" description="Helical" evidence="11">
    <location>
        <begin position="323"/>
        <end position="341"/>
    </location>
</feature>
<dbReference type="Pfam" id="PF00001">
    <property type="entry name" value="7tm_1"/>
    <property type="match status" value="1"/>
</dbReference>
<organism evidence="13">
    <name type="scientific">Brugia malayi</name>
    <name type="common">Filarial nematode worm</name>
    <dbReference type="NCBI Taxonomy" id="6279"/>
    <lineage>
        <taxon>Eukaryota</taxon>
        <taxon>Metazoa</taxon>
        <taxon>Ecdysozoa</taxon>
        <taxon>Nematoda</taxon>
        <taxon>Chromadorea</taxon>
        <taxon>Rhabditida</taxon>
        <taxon>Spirurina</taxon>
        <taxon>Spiruromorpha</taxon>
        <taxon>Filarioidea</taxon>
        <taxon>Onchocercidae</taxon>
        <taxon>Brugia</taxon>
    </lineage>
</organism>
<dbReference type="Proteomes" id="UP000006672">
    <property type="component" value="Unassembled WGS sequence"/>
</dbReference>
<protein>
    <submittedName>
        <fullName evidence="13">BMA-SER-1</fullName>
    </submittedName>
    <submittedName>
        <fullName evidence="16">G_PROTEIN_RECEP_F1_2 domain-containing protein</fullName>
    </submittedName>
</protein>
<evidence type="ECO:0000313" key="14">
    <source>
        <dbReference type="EMBL" id="VIO88827.1"/>
    </source>
</evidence>
<evidence type="ECO:0000256" key="4">
    <source>
        <dbReference type="ARBA" id="ARBA00022989"/>
    </source>
</evidence>
<keyword evidence="15" id="KW-1185">Reference proteome</keyword>
<dbReference type="CTD" id="6101444"/>
<dbReference type="FunFam" id="1.20.1070.10:FF:000523">
    <property type="entry name" value="5-hydroxytryptamine receptor 2B"/>
    <property type="match status" value="1"/>
</dbReference>
<proteinExistence type="inferred from homology"/>
<evidence type="ECO:0000256" key="6">
    <source>
        <dbReference type="ARBA" id="ARBA00023136"/>
    </source>
</evidence>
<dbReference type="PROSITE" id="PS50262">
    <property type="entry name" value="G_PROTEIN_RECEP_F1_2"/>
    <property type="match status" value="1"/>
</dbReference>
<feature type="transmembrane region" description="Helical" evidence="11">
    <location>
        <begin position="185"/>
        <end position="204"/>
    </location>
</feature>
<dbReference type="STRING" id="6279.A0A0I9R2W1"/>
<keyword evidence="7" id="KW-1015">Disulfide bond</keyword>
<keyword evidence="9 10" id="KW-0807">Transducer</keyword>
<feature type="transmembrane region" description="Helical" evidence="11">
    <location>
        <begin position="100"/>
        <end position="125"/>
    </location>
</feature>
<feature type="transmembrane region" description="Helical" evidence="11">
    <location>
        <begin position="146"/>
        <end position="165"/>
    </location>
</feature>
<evidence type="ECO:0000313" key="15">
    <source>
        <dbReference type="Proteomes" id="UP000006672"/>
    </source>
</evidence>
<dbReference type="EMBL" id="LN856924">
    <property type="protein sequence ID" value="CTP81096.1"/>
    <property type="molecule type" value="Genomic_DNA"/>
</dbReference>